<evidence type="ECO:0000313" key="3">
    <source>
        <dbReference type="EMBL" id="ANS31627.1"/>
    </source>
</evidence>
<dbReference type="PATRIC" id="fig|37919.13.peg.7383"/>
<proteinExistence type="inferred from homology"/>
<evidence type="ECO:0000313" key="5">
    <source>
        <dbReference type="EMBL" id="WLF47310.1"/>
    </source>
</evidence>
<dbReference type="Proteomes" id="UP001066327">
    <property type="component" value="Unassembled WGS sequence"/>
</dbReference>
<dbReference type="EMBL" id="CP130953">
    <property type="protein sequence ID" value="WLF47310.1"/>
    <property type="molecule type" value="Genomic_DNA"/>
</dbReference>
<dbReference type="AlphaFoldDB" id="A0A1B1KGA9"/>
<dbReference type="SUPFAM" id="SSF53474">
    <property type="entry name" value="alpha/beta-Hydrolases"/>
    <property type="match status" value="1"/>
</dbReference>
<dbReference type="Pfam" id="PF12146">
    <property type="entry name" value="Hydrolase_4"/>
    <property type="match status" value="1"/>
</dbReference>
<dbReference type="GO" id="GO:0004177">
    <property type="term" value="F:aminopeptidase activity"/>
    <property type="evidence" value="ECO:0007669"/>
    <property type="project" value="UniProtKB-KW"/>
</dbReference>
<keyword evidence="4" id="KW-0378">Hydrolase</keyword>
<dbReference type="Proteomes" id="UP000186108">
    <property type="component" value="Chromosome"/>
</dbReference>
<evidence type="ECO:0000313" key="4">
    <source>
        <dbReference type="EMBL" id="MCZ4583588.1"/>
    </source>
</evidence>
<keyword evidence="3" id="KW-0031">Aminopeptidase</keyword>
<keyword evidence="3" id="KW-0645">Protease</keyword>
<dbReference type="Gene3D" id="3.40.50.1820">
    <property type="entry name" value="alpha/beta hydrolase"/>
    <property type="match status" value="1"/>
</dbReference>
<reference evidence="4" key="2">
    <citation type="submission" date="2022-12" db="EMBL/GenBank/DDBJ databases">
        <authorList>
            <person name="Krivoruchko A.V."/>
            <person name="Elkin A."/>
        </authorList>
    </citation>
    <scope>NUCLEOTIDE SEQUENCE</scope>
    <source>
        <strain evidence="4">IEGM 249</strain>
    </source>
</reference>
<dbReference type="InterPro" id="IPR050261">
    <property type="entry name" value="FrsA_esterase"/>
</dbReference>
<reference evidence="3 6" key="1">
    <citation type="submission" date="2014-07" db="EMBL/GenBank/DDBJ databases">
        <authorList>
            <person name="Zhang J.E."/>
            <person name="Yang H."/>
            <person name="Guo J."/>
            <person name="Deng Z."/>
            <person name="Luo H."/>
            <person name="Luo M."/>
            <person name="Zhao B."/>
        </authorList>
    </citation>
    <scope>NUCLEOTIDE SEQUENCE [LARGE SCALE GENOMIC DNA]</scope>
    <source>
        <strain evidence="3 6">1CP</strain>
    </source>
</reference>
<dbReference type="EMBL" id="JAPWIS010000003">
    <property type="protein sequence ID" value="MCZ4583588.1"/>
    <property type="molecule type" value="Genomic_DNA"/>
</dbReference>
<dbReference type="Gene3D" id="1.20.1440.110">
    <property type="entry name" value="acylaminoacyl peptidase"/>
    <property type="match status" value="1"/>
</dbReference>
<protein>
    <submittedName>
        <fullName evidence="4">Alpha/beta hydrolase</fullName>
    </submittedName>
    <submittedName>
        <fullName evidence="3">Dipeptidyl aminopeptidase/acylaminoacyl-peptidase related protein</fullName>
    </submittedName>
</protein>
<evidence type="ECO:0000313" key="7">
    <source>
        <dbReference type="Proteomes" id="UP001066327"/>
    </source>
</evidence>
<dbReference type="EMBL" id="CP009111">
    <property type="protein sequence ID" value="ANS31627.1"/>
    <property type="molecule type" value="Genomic_DNA"/>
</dbReference>
<name>A0A1B1KGA9_RHOOP</name>
<gene>
    <name evidence="4" type="ORF">O4328_07780</name>
    <name evidence="5" type="ORF">Q5707_36610</name>
    <name evidence="3" type="ORF">R1CP_35095</name>
</gene>
<dbReference type="PANTHER" id="PTHR22946:SF12">
    <property type="entry name" value="CONIDIAL PIGMENT BIOSYNTHESIS PROTEIN AYG1 (AFU_ORTHOLOGUE AFUA_2G17550)"/>
    <property type="match status" value="1"/>
</dbReference>
<dbReference type="Proteomes" id="UP001231166">
    <property type="component" value="Chromosome"/>
</dbReference>
<keyword evidence="7" id="KW-1185">Reference proteome</keyword>
<evidence type="ECO:0000256" key="1">
    <source>
        <dbReference type="ARBA" id="ARBA00008645"/>
    </source>
</evidence>
<dbReference type="InterPro" id="IPR029058">
    <property type="entry name" value="AB_hydrolase_fold"/>
</dbReference>
<evidence type="ECO:0000313" key="6">
    <source>
        <dbReference type="Proteomes" id="UP000186108"/>
    </source>
</evidence>
<sequence length="367" mass="39742">MTDEITVETAAHWRAMPATRLLDGGMDYADIVLLERATRDGVAWDVAAERLGNLRLEVAEAARKGGHTVTARNAFRAAAADFVFAQMAINADTERKRDLYEGFSAAVGAAAALSPASMHKIELPFAGGRLVGWHVIPDRSTVLGTVIVFGGQSGWGATYLRYADALAARGLATILAEGPGQGETRLRYRVHLDVDVAAAYGEFVRYTAESGTPVGIWGNSVGGLFAALTAARNDHIDACCVNGAFAAPRLLSFRTFREQAAAMLGTSDETAIERNFRRLAFDPVKEQIRCPLLVLHGGADPLVSLEDQQPFLDGADDAMLQVWDDGEHTIYNHADERNDLVADWFADRLTTSSRDGMGTMELADRER</sequence>
<accession>A0A1B1KGA9</accession>
<comment type="similarity">
    <text evidence="1">Belongs to the AB hydrolase superfamily.</text>
</comment>
<evidence type="ECO:0000259" key="2">
    <source>
        <dbReference type="Pfam" id="PF12146"/>
    </source>
</evidence>
<organism evidence="3 6">
    <name type="scientific">Rhodococcus opacus</name>
    <name type="common">Nocardia opaca</name>
    <dbReference type="NCBI Taxonomy" id="37919"/>
    <lineage>
        <taxon>Bacteria</taxon>
        <taxon>Bacillati</taxon>
        <taxon>Actinomycetota</taxon>
        <taxon>Actinomycetes</taxon>
        <taxon>Mycobacteriales</taxon>
        <taxon>Nocardiaceae</taxon>
        <taxon>Rhodococcus</taxon>
    </lineage>
</organism>
<dbReference type="PANTHER" id="PTHR22946">
    <property type="entry name" value="DIENELACTONE HYDROLASE DOMAIN-CONTAINING PROTEIN-RELATED"/>
    <property type="match status" value="1"/>
</dbReference>
<dbReference type="InterPro" id="IPR022742">
    <property type="entry name" value="Hydrolase_4"/>
</dbReference>
<dbReference type="RefSeq" id="WP_065492715.1">
    <property type="nucleotide sequence ID" value="NZ_CP095403.1"/>
</dbReference>
<reference evidence="5" key="3">
    <citation type="submission" date="2023-07" db="EMBL/GenBank/DDBJ databases">
        <title>Genomic analysis of Rhodococcus opacus VOC-14 with glycol ethers degradation activity.</title>
        <authorList>
            <person name="Narkevich D.A."/>
            <person name="Hlushen A.M."/>
            <person name="Akhremchuk A.E."/>
            <person name="Sikolenko M.A."/>
            <person name="Valentovich L.N."/>
        </authorList>
    </citation>
    <scope>NUCLEOTIDE SEQUENCE</scope>
    <source>
        <strain evidence="5">VOC-14</strain>
    </source>
</reference>
<feature type="domain" description="Serine aminopeptidase S33" evidence="2">
    <location>
        <begin position="144"/>
        <end position="265"/>
    </location>
</feature>